<gene>
    <name evidence="3" type="ORF">MSPICULIGERA_LOCUS9784</name>
</gene>
<dbReference type="GO" id="GO:0046856">
    <property type="term" value="P:phosphatidylinositol dephosphorylation"/>
    <property type="evidence" value="ECO:0007669"/>
    <property type="project" value="TreeGrafter"/>
</dbReference>
<dbReference type="Pfam" id="PF02383">
    <property type="entry name" value="Syja_N"/>
    <property type="match status" value="1"/>
</dbReference>
<protein>
    <recommendedName>
        <fullName evidence="2">SAC domain-containing protein</fullName>
    </recommendedName>
</protein>
<dbReference type="Pfam" id="PF12456">
    <property type="entry name" value="hSac2"/>
    <property type="match status" value="1"/>
</dbReference>
<accession>A0AA36FYE4</accession>
<dbReference type="EMBL" id="CATQJA010002560">
    <property type="protein sequence ID" value="CAJ0571375.1"/>
    <property type="molecule type" value="Genomic_DNA"/>
</dbReference>
<organism evidence="3 4">
    <name type="scientific">Mesorhabditis spiculigera</name>
    <dbReference type="NCBI Taxonomy" id="96644"/>
    <lineage>
        <taxon>Eukaryota</taxon>
        <taxon>Metazoa</taxon>
        <taxon>Ecdysozoa</taxon>
        <taxon>Nematoda</taxon>
        <taxon>Chromadorea</taxon>
        <taxon>Rhabditida</taxon>
        <taxon>Rhabditina</taxon>
        <taxon>Rhabditomorpha</taxon>
        <taxon>Rhabditoidea</taxon>
        <taxon>Rhabditidae</taxon>
        <taxon>Mesorhabditinae</taxon>
        <taxon>Mesorhabditis</taxon>
    </lineage>
</organism>
<proteinExistence type="predicted"/>
<feature type="domain" description="SAC" evidence="2">
    <location>
        <begin position="164"/>
        <end position="490"/>
    </location>
</feature>
<evidence type="ECO:0000313" key="4">
    <source>
        <dbReference type="Proteomes" id="UP001177023"/>
    </source>
</evidence>
<reference evidence="3" key="1">
    <citation type="submission" date="2023-06" db="EMBL/GenBank/DDBJ databases">
        <authorList>
            <person name="Delattre M."/>
        </authorList>
    </citation>
    <scope>NUCLEOTIDE SEQUENCE</scope>
    <source>
        <strain evidence="3">AF72</strain>
    </source>
</reference>
<dbReference type="GO" id="GO:2001135">
    <property type="term" value="P:regulation of endocytic recycling"/>
    <property type="evidence" value="ECO:0007669"/>
    <property type="project" value="TreeGrafter"/>
</dbReference>
<dbReference type="GO" id="GO:0043812">
    <property type="term" value="F:phosphatidylinositol-4-phosphate phosphatase activity"/>
    <property type="evidence" value="ECO:0007669"/>
    <property type="project" value="TreeGrafter"/>
</dbReference>
<dbReference type="PROSITE" id="PS50275">
    <property type="entry name" value="SAC"/>
    <property type="match status" value="1"/>
</dbReference>
<dbReference type="Proteomes" id="UP001177023">
    <property type="component" value="Unassembled WGS sequence"/>
</dbReference>
<feature type="region of interest" description="Disordered" evidence="1">
    <location>
        <begin position="727"/>
        <end position="747"/>
    </location>
</feature>
<evidence type="ECO:0000313" key="3">
    <source>
        <dbReference type="EMBL" id="CAJ0571375.1"/>
    </source>
</evidence>
<name>A0AA36FYE4_9BILA</name>
<keyword evidence="4" id="KW-1185">Reference proteome</keyword>
<dbReference type="PANTHER" id="PTHR45662">
    <property type="entry name" value="PHOSPHATIDYLINOSITIDE PHOSPHATASE SAC1"/>
    <property type="match status" value="1"/>
</dbReference>
<sequence>MSATKRCFSNPDTLYVQGSRSVLKICKKTRQLSVIDSQTQDYIDCQTDPHSYAGDISLILGLIEAEGSSYLIYVKQASQVAKFYEKEETAPIYRIDRIDALPILDDGLAIKLDSFVPLPAKGGSLAGKAALQAKNNIRLGQKQLLKFVRDKIPGSIPHFIDEILRLFNDVPDFYFCYERDITHTTQRHFEKTKTPDERFFWNSHLLKDILSSPGEAAKDWIVPVMQGHVQSKEIKIDDVEASIPYLSLTLISRRSIHRAGARYLRRGIDQDGNVANFVESELVLYMFGHHVSFVQIRGSIPMFWSQKGYHYRPPLVIGKPVEESMPFYEKHMENLQAHYGKPIVMVNLVNQTGRELELARCYLEHVLRQNSEDTEFFSFDFHHHCRGLNFEKVALLLSSLEDSLGKLGFCWVDKTGEVVRRQNGTVRTNCIDCLDRTNVVQCTISQYVCFGQARRLGLFGVANEPPEELIPALQLLWADNGDSISTQYAGTAALKGDMTRFGERKLTGMMKDGYNSASRYYLSHMRDARRQAAMNSLLGNKEDEGRGLGIGPEEAANVGRLVTETANYLLPENEVLVGGWALVDYQSGDDQCDTILMLTRASLYVATYDEDSEKVLDLKILPLDDISRVELGCAGRSPRTHIRIVSVEGAWIFRAGRTRLFNNVPIRIKSPEEADEYIESVAEQIRITIENALDMTIEVVHVDRIPTGQDGAKKKFATMLGMFARRQQSTAANETREVSGPPRSRGLISKIKGLQSTTNREAQSPFAELQERIDACRSKIVLL</sequence>
<evidence type="ECO:0000256" key="1">
    <source>
        <dbReference type="SAM" id="MobiDB-lite"/>
    </source>
</evidence>
<dbReference type="GO" id="GO:0045334">
    <property type="term" value="C:clathrin-coated endocytic vesicle"/>
    <property type="evidence" value="ECO:0007669"/>
    <property type="project" value="TreeGrafter"/>
</dbReference>
<dbReference type="InterPro" id="IPR002013">
    <property type="entry name" value="SAC_dom"/>
</dbReference>
<dbReference type="PANTHER" id="PTHR45662:SF8">
    <property type="entry name" value="PHOSPHATIDYLINOSITIDE PHOSPHATASE SAC2"/>
    <property type="match status" value="1"/>
</dbReference>
<dbReference type="AlphaFoldDB" id="A0AA36FYE4"/>
<feature type="non-terminal residue" evidence="3">
    <location>
        <position position="1"/>
    </location>
</feature>
<comment type="caution">
    <text evidence="3">The sequence shown here is derived from an EMBL/GenBank/DDBJ whole genome shotgun (WGS) entry which is preliminary data.</text>
</comment>
<dbReference type="InterPro" id="IPR022158">
    <property type="entry name" value="Inositol_phosphatase"/>
</dbReference>
<evidence type="ECO:0000259" key="2">
    <source>
        <dbReference type="PROSITE" id="PS50275"/>
    </source>
</evidence>
<dbReference type="GO" id="GO:0005769">
    <property type="term" value="C:early endosome"/>
    <property type="evidence" value="ECO:0007669"/>
    <property type="project" value="TreeGrafter"/>
</dbReference>